<dbReference type="AlphaFoldDB" id="I7JRW9"/>
<gene>
    <name evidence="1" type="ORF">KUM_1093</name>
</gene>
<keyword evidence="1" id="KW-0449">Lipoprotein</keyword>
<proteinExistence type="predicted"/>
<reference evidence="1" key="1">
    <citation type="journal article" date="2012" name="Vet. Microbiol.">
        <title>Comparative genomic analyses of the Taylorellae.</title>
        <authorList>
            <person name="Hauser H."/>
            <person name="Richter D.C."/>
            <person name="van Tonder A."/>
            <person name="Clark L."/>
            <person name="Preston A."/>
        </authorList>
    </citation>
    <scope>NUCLEOTIDE SEQUENCE</scope>
    <source>
        <strain evidence="1">14/45</strain>
    </source>
</reference>
<name>I7JRW9_9BURK</name>
<dbReference type="BioCyc" id="TASI1091495:G13GE-1086-MONOMER"/>
<dbReference type="RefSeq" id="WP_015551912.1">
    <property type="nucleotide sequence ID" value="NC_021033.1"/>
</dbReference>
<dbReference type="KEGG" id="tat:KUM_1093"/>
<dbReference type="HOGENOM" id="CLU_2036914_0_0_4"/>
<sequence length="121" mass="13891">MKNILICSLIGIGLAACVTTQDDSLSQYEREHFSTEKNPGLQTVPHKDLDTIPKGYTERQIRIAIGNPKARFVKNNGRTVILEYFKKEHEGLPHLIHHCMILRDGYYRESMTSKFSCNRVN</sequence>
<organism evidence="1">
    <name type="scientific">Taylorella asinigenitalis 14/45</name>
    <dbReference type="NCBI Taxonomy" id="1091495"/>
    <lineage>
        <taxon>Bacteria</taxon>
        <taxon>Pseudomonadati</taxon>
        <taxon>Pseudomonadota</taxon>
        <taxon>Betaproteobacteria</taxon>
        <taxon>Burkholderiales</taxon>
        <taxon>Alcaligenaceae</taxon>
        <taxon>Taylorella</taxon>
    </lineage>
</organism>
<protein>
    <submittedName>
        <fullName evidence="1">Hypothetical lipoprotein</fullName>
    </submittedName>
</protein>
<evidence type="ECO:0000313" key="1">
    <source>
        <dbReference type="EMBL" id="CCG19877.1"/>
    </source>
</evidence>
<accession>I7JRW9</accession>
<dbReference type="PROSITE" id="PS51257">
    <property type="entry name" value="PROKAR_LIPOPROTEIN"/>
    <property type="match status" value="1"/>
</dbReference>
<dbReference type="EMBL" id="HE681424">
    <property type="protein sequence ID" value="CCG19877.1"/>
    <property type="molecule type" value="Genomic_DNA"/>
</dbReference>